<keyword evidence="5" id="KW-1185">Reference proteome</keyword>
<keyword evidence="4" id="KW-0808">Transferase</keyword>
<evidence type="ECO:0000256" key="1">
    <source>
        <dbReference type="SAM" id="MobiDB-lite"/>
    </source>
</evidence>
<sequence>MKSITRIHGLDTLRAVAIMLVFMNHYVLFVSRQAPFGFWGEVGWTGVDLFFALSGYLIGNQIFAAMRSEAGFSLRTFYIRRFLRTLPAFYAVLALYACWPWFRAGLTLPPLWQFLTFTQNFDLMPGTAFSHAWSLCVEEQFYVLLPAVALLIGALRRSLVWAWVAVCASFLAGMAIRGYLWQTQVGDSEGGFHYYNAIYYSSLCRFDELVAGVALALLKNHHGAAWNRLTSRGNWALGAGVAVAGAALYLFSEDHYGYGMTVFGYPLLALGCTLLLIAALSRGSLLERTRIPGFGKVALWSYAIYLTHKQIFLLLKPELAEHGISAASWTGIAIMTAVSIPLGWLLYAAIETPFLVLRDRYFSYKRPEPNFPPPGSDPKAENAAQLA</sequence>
<dbReference type="GO" id="GO:0016747">
    <property type="term" value="F:acyltransferase activity, transferring groups other than amino-acyl groups"/>
    <property type="evidence" value="ECO:0007669"/>
    <property type="project" value="InterPro"/>
</dbReference>
<feature type="transmembrane region" description="Helical" evidence="2">
    <location>
        <begin position="12"/>
        <end position="29"/>
    </location>
</feature>
<dbReference type="AlphaFoldDB" id="A0A7X4HEX5"/>
<feature type="region of interest" description="Disordered" evidence="1">
    <location>
        <begin position="368"/>
        <end position="387"/>
    </location>
</feature>
<evidence type="ECO:0000259" key="3">
    <source>
        <dbReference type="Pfam" id="PF01757"/>
    </source>
</evidence>
<name>A0A7X4HEX5_9BURK</name>
<reference evidence="4 5" key="1">
    <citation type="submission" date="2019-12" db="EMBL/GenBank/DDBJ databases">
        <title>Novel species isolated from a subtropical stream in China.</title>
        <authorList>
            <person name="Lu H."/>
        </authorList>
    </citation>
    <scope>NUCLEOTIDE SEQUENCE [LARGE SCALE GENOMIC DNA]</scope>
    <source>
        <strain evidence="4 5">FT127W</strain>
    </source>
</reference>
<feature type="transmembrane region" description="Helical" evidence="2">
    <location>
        <begin position="327"/>
        <end position="350"/>
    </location>
</feature>
<feature type="transmembrane region" description="Helical" evidence="2">
    <location>
        <begin position="297"/>
        <end position="315"/>
    </location>
</feature>
<organism evidence="4 5">
    <name type="scientific">Pseudoduganella aquatica</name>
    <dbReference type="NCBI Taxonomy" id="2660641"/>
    <lineage>
        <taxon>Bacteria</taxon>
        <taxon>Pseudomonadati</taxon>
        <taxon>Pseudomonadota</taxon>
        <taxon>Betaproteobacteria</taxon>
        <taxon>Burkholderiales</taxon>
        <taxon>Oxalobacteraceae</taxon>
        <taxon>Telluria group</taxon>
        <taxon>Pseudoduganella</taxon>
    </lineage>
</organism>
<dbReference type="Pfam" id="PF01757">
    <property type="entry name" value="Acyl_transf_3"/>
    <property type="match status" value="1"/>
</dbReference>
<dbReference type="EMBL" id="WWCU01000030">
    <property type="protein sequence ID" value="MYN10008.1"/>
    <property type="molecule type" value="Genomic_DNA"/>
</dbReference>
<dbReference type="InterPro" id="IPR050879">
    <property type="entry name" value="Acyltransferase_3"/>
</dbReference>
<keyword evidence="2" id="KW-1133">Transmembrane helix</keyword>
<dbReference type="RefSeq" id="WP_161074300.1">
    <property type="nucleotide sequence ID" value="NZ_CP086370.1"/>
</dbReference>
<feature type="transmembrane region" description="Helical" evidence="2">
    <location>
        <begin position="263"/>
        <end position="285"/>
    </location>
</feature>
<keyword evidence="4" id="KW-0012">Acyltransferase</keyword>
<keyword evidence="2" id="KW-0812">Transmembrane</keyword>
<feature type="domain" description="Acyltransferase 3" evidence="3">
    <location>
        <begin position="7"/>
        <end position="347"/>
    </location>
</feature>
<dbReference type="PANTHER" id="PTHR23028:SF53">
    <property type="entry name" value="ACYL_TRANSF_3 DOMAIN-CONTAINING PROTEIN"/>
    <property type="match status" value="1"/>
</dbReference>
<dbReference type="GO" id="GO:0016020">
    <property type="term" value="C:membrane"/>
    <property type="evidence" value="ECO:0007669"/>
    <property type="project" value="TreeGrafter"/>
</dbReference>
<gene>
    <name evidence="4" type="ORF">GTP77_22055</name>
</gene>
<keyword evidence="2" id="KW-0472">Membrane</keyword>
<protein>
    <submittedName>
        <fullName evidence="4">Acyltransferase family protein</fullName>
    </submittedName>
</protein>
<evidence type="ECO:0000313" key="4">
    <source>
        <dbReference type="EMBL" id="MYN10008.1"/>
    </source>
</evidence>
<dbReference type="PANTHER" id="PTHR23028">
    <property type="entry name" value="ACETYLTRANSFERASE"/>
    <property type="match status" value="1"/>
</dbReference>
<feature type="transmembrane region" description="Helical" evidence="2">
    <location>
        <begin position="234"/>
        <end position="251"/>
    </location>
</feature>
<dbReference type="Proteomes" id="UP000450676">
    <property type="component" value="Unassembled WGS sequence"/>
</dbReference>
<evidence type="ECO:0000256" key="2">
    <source>
        <dbReference type="SAM" id="Phobius"/>
    </source>
</evidence>
<evidence type="ECO:0000313" key="5">
    <source>
        <dbReference type="Proteomes" id="UP000450676"/>
    </source>
</evidence>
<accession>A0A7X4HEX5</accession>
<proteinExistence type="predicted"/>
<dbReference type="InterPro" id="IPR002656">
    <property type="entry name" value="Acyl_transf_3_dom"/>
</dbReference>
<feature type="transmembrane region" description="Helical" evidence="2">
    <location>
        <begin position="159"/>
        <end position="177"/>
    </location>
</feature>
<feature type="transmembrane region" description="Helical" evidence="2">
    <location>
        <begin position="197"/>
        <end position="218"/>
    </location>
</feature>
<comment type="caution">
    <text evidence="4">The sequence shown here is derived from an EMBL/GenBank/DDBJ whole genome shotgun (WGS) entry which is preliminary data.</text>
</comment>
<feature type="transmembrane region" description="Helical" evidence="2">
    <location>
        <begin position="82"/>
        <end position="102"/>
    </location>
</feature>
<feature type="transmembrane region" description="Helical" evidence="2">
    <location>
        <begin position="132"/>
        <end position="152"/>
    </location>
</feature>
<feature type="transmembrane region" description="Helical" evidence="2">
    <location>
        <begin position="49"/>
        <end position="70"/>
    </location>
</feature>